<organism evidence="2 3">
    <name type="scientific">Chiloscyllium punctatum</name>
    <name type="common">Brownbanded bambooshark</name>
    <name type="synonym">Hemiscyllium punctatum</name>
    <dbReference type="NCBI Taxonomy" id="137246"/>
    <lineage>
        <taxon>Eukaryota</taxon>
        <taxon>Metazoa</taxon>
        <taxon>Chordata</taxon>
        <taxon>Craniata</taxon>
        <taxon>Vertebrata</taxon>
        <taxon>Chondrichthyes</taxon>
        <taxon>Elasmobranchii</taxon>
        <taxon>Galeomorphii</taxon>
        <taxon>Galeoidea</taxon>
        <taxon>Orectolobiformes</taxon>
        <taxon>Hemiscylliidae</taxon>
        <taxon>Chiloscyllium</taxon>
    </lineage>
</organism>
<dbReference type="EMBL" id="BEZZ01153616">
    <property type="protein sequence ID" value="GCC45431.1"/>
    <property type="molecule type" value="Genomic_DNA"/>
</dbReference>
<evidence type="ECO:0000256" key="1">
    <source>
        <dbReference type="SAM" id="MobiDB-lite"/>
    </source>
</evidence>
<comment type="caution">
    <text evidence="2">The sequence shown here is derived from an EMBL/GenBank/DDBJ whole genome shotgun (WGS) entry which is preliminary data.</text>
</comment>
<dbReference type="AlphaFoldDB" id="A0A401TRZ1"/>
<feature type="region of interest" description="Disordered" evidence="1">
    <location>
        <begin position="1"/>
        <end position="40"/>
    </location>
</feature>
<gene>
    <name evidence="2" type="ORF">chiPu_0029314</name>
</gene>
<reference evidence="2 3" key="1">
    <citation type="journal article" date="2018" name="Nat. Ecol. Evol.">
        <title>Shark genomes provide insights into elasmobranch evolution and the origin of vertebrates.</title>
        <authorList>
            <person name="Hara Y"/>
            <person name="Yamaguchi K"/>
            <person name="Onimaru K"/>
            <person name="Kadota M"/>
            <person name="Koyanagi M"/>
            <person name="Keeley SD"/>
            <person name="Tatsumi K"/>
            <person name="Tanaka K"/>
            <person name="Motone F"/>
            <person name="Kageyama Y"/>
            <person name="Nozu R"/>
            <person name="Adachi N"/>
            <person name="Nishimura O"/>
            <person name="Nakagawa R"/>
            <person name="Tanegashima C"/>
            <person name="Kiyatake I"/>
            <person name="Matsumoto R"/>
            <person name="Murakumo K"/>
            <person name="Nishida K"/>
            <person name="Terakita A"/>
            <person name="Kuratani S"/>
            <person name="Sato K"/>
            <person name="Hyodo S Kuraku.S."/>
        </authorList>
    </citation>
    <scope>NUCLEOTIDE SEQUENCE [LARGE SCALE GENOMIC DNA]</scope>
</reference>
<accession>A0A401TRZ1</accession>
<protein>
    <submittedName>
        <fullName evidence="2">Uncharacterized protein</fullName>
    </submittedName>
</protein>
<sequence>MADLERATKTAAGRRLELRQRQRRTRDIGAEQRGPREHRERVHRHVAAGHADLVGDVVIQDIRMHRRAGRVQREVDQPRFGTLVGTERDDARDAGLLRLLLQPRELSVVAVEHNGTVRLESGKDLRLGVGDRLDAGEEFQMHRLDRGDDGDVRPHHLHQRSDLAGMVHADLEHRKARARRAARQRQRHAPVIVERCDRGMGLALCR</sequence>
<name>A0A401TRZ1_CHIPU</name>
<evidence type="ECO:0000313" key="3">
    <source>
        <dbReference type="Proteomes" id="UP000287033"/>
    </source>
</evidence>
<keyword evidence="3" id="KW-1185">Reference proteome</keyword>
<evidence type="ECO:0000313" key="2">
    <source>
        <dbReference type="EMBL" id="GCC45431.1"/>
    </source>
</evidence>
<proteinExistence type="predicted"/>
<dbReference type="Proteomes" id="UP000287033">
    <property type="component" value="Unassembled WGS sequence"/>
</dbReference>